<name>A0AB39QB94_9ACTN</name>
<dbReference type="EC" id="1.-.-.-" evidence="4"/>
<evidence type="ECO:0000313" key="4">
    <source>
        <dbReference type="EMBL" id="XDQ39651.1"/>
    </source>
</evidence>
<protein>
    <submittedName>
        <fullName evidence="4">SDR family oxidoreductase</fullName>
        <ecNumber evidence="4">1.-.-.-</ecNumber>
    </submittedName>
</protein>
<dbReference type="InterPro" id="IPR036291">
    <property type="entry name" value="NAD(P)-bd_dom_sf"/>
</dbReference>
<dbReference type="RefSeq" id="WP_369174371.1">
    <property type="nucleotide sequence ID" value="NZ_CP163439.1"/>
</dbReference>
<dbReference type="Pfam" id="PF00106">
    <property type="entry name" value="adh_short"/>
    <property type="match status" value="1"/>
</dbReference>
<evidence type="ECO:0000256" key="3">
    <source>
        <dbReference type="ARBA" id="ARBA00023002"/>
    </source>
</evidence>
<keyword evidence="3 4" id="KW-0560">Oxidoreductase</keyword>
<dbReference type="GO" id="GO:0016491">
    <property type="term" value="F:oxidoreductase activity"/>
    <property type="evidence" value="ECO:0007669"/>
    <property type="project" value="UniProtKB-KW"/>
</dbReference>
<dbReference type="EMBL" id="CP163439">
    <property type="protein sequence ID" value="XDQ39651.1"/>
    <property type="molecule type" value="Genomic_DNA"/>
</dbReference>
<evidence type="ECO:0000256" key="1">
    <source>
        <dbReference type="ARBA" id="ARBA00006484"/>
    </source>
</evidence>
<dbReference type="PANTHER" id="PTHR43391:SF14">
    <property type="entry name" value="DEHYDROGENASE_REDUCTASE SDR FAMILY PROTEIN 7-LIKE"/>
    <property type="match status" value="1"/>
</dbReference>
<dbReference type="PANTHER" id="PTHR43391">
    <property type="entry name" value="RETINOL DEHYDROGENASE-RELATED"/>
    <property type="match status" value="1"/>
</dbReference>
<dbReference type="SUPFAM" id="SSF51735">
    <property type="entry name" value="NAD(P)-binding Rossmann-fold domains"/>
    <property type="match status" value="1"/>
</dbReference>
<sequence length="230" mass="23838">MKPITLITGGSSGIGAATAQSLLKQGHRVALTGRDPDKLAAFAANQGAGSDLMTLPGDTSDASAVSRAVKSVTQWGRLENVVVNAGFSLPGTLMDHTPEAMHAMVLTNVLGPALVVRECIPHLKDSRGRLVLVGSVAGAKHTPNNLYSVTKWALHALAENTRLAVTADGVGVTLVAPGKVDTPFWDNRGGLPDGPAMSAQDVASCILFALNQPPGMDINQLQVRPVGQIN</sequence>
<keyword evidence="2" id="KW-0521">NADP</keyword>
<dbReference type="InterPro" id="IPR002347">
    <property type="entry name" value="SDR_fam"/>
</dbReference>
<gene>
    <name evidence="4" type="ORF">AB5J49_43380</name>
</gene>
<comment type="similarity">
    <text evidence="1">Belongs to the short-chain dehydrogenases/reductases (SDR) family.</text>
</comment>
<organism evidence="4">
    <name type="scientific">Streptomyces sp. R28</name>
    <dbReference type="NCBI Taxonomy" id="3238628"/>
    <lineage>
        <taxon>Bacteria</taxon>
        <taxon>Bacillati</taxon>
        <taxon>Actinomycetota</taxon>
        <taxon>Actinomycetes</taxon>
        <taxon>Kitasatosporales</taxon>
        <taxon>Streptomycetaceae</taxon>
        <taxon>Streptomyces</taxon>
    </lineage>
</organism>
<evidence type="ECO:0000256" key="2">
    <source>
        <dbReference type="ARBA" id="ARBA00022857"/>
    </source>
</evidence>
<reference evidence="4" key="1">
    <citation type="submission" date="2024-07" db="EMBL/GenBank/DDBJ databases">
        <authorList>
            <person name="Yu S.T."/>
        </authorList>
    </citation>
    <scope>NUCLEOTIDE SEQUENCE</scope>
    <source>
        <strain evidence="4">R28</strain>
    </source>
</reference>
<dbReference type="AlphaFoldDB" id="A0AB39QB94"/>
<dbReference type="CDD" id="cd05233">
    <property type="entry name" value="SDR_c"/>
    <property type="match status" value="1"/>
</dbReference>
<dbReference type="PRINTS" id="PR00081">
    <property type="entry name" value="GDHRDH"/>
</dbReference>
<proteinExistence type="inferred from homology"/>
<accession>A0AB39QB94</accession>
<dbReference type="Gene3D" id="3.40.50.720">
    <property type="entry name" value="NAD(P)-binding Rossmann-like Domain"/>
    <property type="match status" value="1"/>
</dbReference>